<keyword evidence="6" id="KW-0802">TPR repeat</keyword>
<reference evidence="12 13" key="1">
    <citation type="journal article" date="2017" name="Gigascience">
        <title>Genome sequence of the small brown planthopper, Laodelphax striatellus.</title>
        <authorList>
            <person name="Zhu J."/>
            <person name="Jiang F."/>
            <person name="Wang X."/>
            <person name="Yang P."/>
            <person name="Bao Y."/>
            <person name="Zhao W."/>
            <person name="Wang W."/>
            <person name="Lu H."/>
            <person name="Wang Q."/>
            <person name="Cui N."/>
            <person name="Li J."/>
            <person name="Chen X."/>
            <person name="Luo L."/>
            <person name="Yu J."/>
            <person name="Kang L."/>
            <person name="Cui F."/>
        </authorList>
    </citation>
    <scope>NUCLEOTIDE SEQUENCE [LARGE SCALE GENOMIC DNA]</scope>
    <source>
        <strain evidence="12">Lst14</strain>
    </source>
</reference>
<sequence>MASSQDAWYLSLLGLAENFRTSSPPNIKLCIQCLQAVFNFKPPPRVEARTHLQLGNILLTHTKNIDLARNNLEQAWLLSQMINAFDDVKFEAASVLAELYEQQNQSNLSKPILRKAIELSQHSIYWHCRLIFQLAQIHATEKDYELASSLLGVGVDYAHISAASYTRVLFLLSRCMLLLIDKKFLEVLPLLNQAGHLVETWQGSQYQKEYLKVFFLVLQVCHYLMAGQVKSVKPCLKQLQQSIQTIMQPSWPSDEVVSGSNVGDMFIWMPKEHLYVLVYLVTVMHSMQAGYMDKAQKYTDKALMQIEKLKIVDNKPILSVFQLMLLEHIVMCRLVMGNKSLALQEMSQACALCQSSPKLLQNHRPQLHTLLGLYAMSMNCMEAAEAQFMAALRISQERDLWTFANLNLGIVYLRAKREAEFAALLERINPESLVSHSHSLRAAAYYVQGLQSFFQTRYNEAKRYLRETLKMANAEDSNRLTSCSLVLLGHIFLSLGNSRESMNMVTPAMQLASKIPDVHVQLWASAILKDLYRICGDPVRENEAYQMHLNFSQMLLKDHFQSSQMAEHSLIFWTEGNCPILSSNPPRTSSALI</sequence>
<dbReference type="FunFam" id="1.25.40.10:FF:000373">
    <property type="entry name" value="MAU2 chromatid cohesion factor homolog"/>
    <property type="match status" value="1"/>
</dbReference>
<evidence type="ECO:0000313" key="12">
    <source>
        <dbReference type="EMBL" id="RZF48356.1"/>
    </source>
</evidence>
<keyword evidence="4" id="KW-0132">Cell division</keyword>
<evidence type="ECO:0000256" key="7">
    <source>
        <dbReference type="ARBA" id="ARBA00022829"/>
    </source>
</evidence>
<evidence type="ECO:0000256" key="3">
    <source>
        <dbReference type="ARBA" id="ARBA00017198"/>
    </source>
</evidence>
<evidence type="ECO:0000256" key="1">
    <source>
        <dbReference type="ARBA" id="ARBA00004642"/>
    </source>
</evidence>
<keyword evidence="5" id="KW-0498">Mitosis</keyword>
<dbReference type="GO" id="GO:0007059">
    <property type="term" value="P:chromosome segregation"/>
    <property type="evidence" value="ECO:0007669"/>
    <property type="project" value="UniProtKB-KW"/>
</dbReference>
<dbReference type="SMART" id="SM00028">
    <property type="entry name" value="TPR"/>
    <property type="match status" value="4"/>
</dbReference>
<dbReference type="InterPro" id="IPR011990">
    <property type="entry name" value="TPR-like_helical_dom_sf"/>
</dbReference>
<dbReference type="FunCoup" id="A0A482XRB8">
    <property type="interactions" value="2442"/>
</dbReference>
<proteinExistence type="inferred from homology"/>
<keyword evidence="7" id="KW-0159">Chromosome partition</keyword>
<name>A0A482XRB8_LAOST</name>
<evidence type="ECO:0000256" key="10">
    <source>
        <dbReference type="ARBA" id="ARBA00025632"/>
    </source>
</evidence>
<evidence type="ECO:0000256" key="4">
    <source>
        <dbReference type="ARBA" id="ARBA00022618"/>
    </source>
</evidence>
<dbReference type="GO" id="GO:0007064">
    <property type="term" value="P:mitotic sister chromatid cohesion"/>
    <property type="evidence" value="ECO:0007669"/>
    <property type="project" value="InterPro"/>
</dbReference>
<evidence type="ECO:0000313" key="13">
    <source>
        <dbReference type="Proteomes" id="UP000291343"/>
    </source>
</evidence>
<evidence type="ECO:0000256" key="8">
    <source>
        <dbReference type="ARBA" id="ARBA00023242"/>
    </source>
</evidence>
<comment type="similarity">
    <text evidence="2">Belongs to the SCC4/mau-2 family.</text>
</comment>
<organism evidence="12 13">
    <name type="scientific">Laodelphax striatellus</name>
    <name type="common">Small brown planthopper</name>
    <name type="synonym">Delphax striatella</name>
    <dbReference type="NCBI Taxonomy" id="195883"/>
    <lineage>
        <taxon>Eukaryota</taxon>
        <taxon>Metazoa</taxon>
        <taxon>Ecdysozoa</taxon>
        <taxon>Arthropoda</taxon>
        <taxon>Hexapoda</taxon>
        <taxon>Insecta</taxon>
        <taxon>Pterygota</taxon>
        <taxon>Neoptera</taxon>
        <taxon>Paraneoptera</taxon>
        <taxon>Hemiptera</taxon>
        <taxon>Auchenorrhyncha</taxon>
        <taxon>Fulgoroidea</taxon>
        <taxon>Delphacidae</taxon>
        <taxon>Criomorphinae</taxon>
        <taxon>Laodelphax</taxon>
    </lineage>
</organism>
<protein>
    <recommendedName>
        <fullName evidence="3">MAU2 chromatid cohesion factor homolog</fullName>
    </recommendedName>
    <alternativeName>
        <fullName evidence="11">Cohesin loading complex subunit SCC4 homolog</fullName>
    </alternativeName>
</protein>
<dbReference type="Pfam" id="PF10345">
    <property type="entry name" value="Cohesin_load"/>
    <property type="match status" value="1"/>
</dbReference>
<evidence type="ECO:0000256" key="9">
    <source>
        <dbReference type="ARBA" id="ARBA00023306"/>
    </source>
</evidence>
<comment type="function">
    <text evidence="10">Required for association of the cohesin complex with chromatin during interphase. Plays a role in sister chromatid cohesion and normal progression through prometaphase.</text>
</comment>
<gene>
    <name evidence="12" type="ORF">LSTR_LSTR007523</name>
</gene>
<dbReference type="OrthoDB" id="5565328at2759"/>
<dbReference type="SUPFAM" id="SSF48452">
    <property type="entry name" value="TPR-like"/>
    <property type="match status" value="2"/>
</dbReference>
<comment type="caution">
    <text evidence="12">The sequence shown here is derived from an EMBL/GenBank/DDBJ whole genome shotgun (WGS) entry which is preliminary data.</text>
</comment>
<dbReference type="PANTHER" id="PTHR21394">
    <property type="entry name" value="MAU2 CHROMATID COHESION FACTOR HOMOLOG"/>
    <property type="match status" value="1"/>
</dbReference>
<evidence type="ECO:0000256" key="6">
    <source>
        <dbReference type="ARBA" id="ARBA00022803"/>
    </source>
</evidence>
<accession>A0A482XRB8</accession>
<dbReference type="GO" id="GO:0005654">
    <property type="term" value="C:nucleoplasm"/>
    <property type="evidence" value="ECO:0007669"/>
    <property type="project" value="UniProtKB-SubCell"/>
</dbReference>
<keyword evidence="13" id="KW-1185">Reference proteome</keyword>
<dbReference type="Proteomes" id="UP000291343">
    <property type="component" value="Unassembled WGS sequence"/>
</dbReference>
<evidence type="ECO:0000256" key="2">
    <source>
        <dbReference type="ARBA" id="ARBA00008585"/>
    </source>
</evidence>
<evidence type="ECO:0000256" key="11">
    <source>
        <dbReference type="ARBA" id="ARBA00030523"/>
    </source>
</evidence>
<dbReference type="InParanoid" id="A0A482XRB8"/>
<dbReference type="GO" id="GO:0051301">
    <property type="term" value="P:cell division"/>
    <property type="evidence" value="ECO:0007669"/>
    <property type="project" value="UniProtKB-KW"/>
</dbReference>
<keyword evidence="8" id="KW-0539">Nucleus</keyword>
<keyword evidence="9" id="KW-0131">Cell cycle</keyword>
<dbReference type="STRING" id="195883.A0A482XRB8"/>
<dbReference type="FunFam" id="1.25.40.10:FF:000977">
    <property type="entry name" value="MAU2 chromatid cohesion factor homolog"/>
    <property type="match status" value="1"/>
</dbReference>
<comment type="subcellular location">
    <subcellularLocation>
        <location evidence="1">Nucleus</location>
        <location evidence="1">Nucleoplasm</location>
    </subcellularLocation>
</comment>
<dbReference type="EMBL" id="QKKF02002514">
    <property type="protein sequence ID" value="RZF48356.1"/>
    <property type="molecule type" value="Genomic_DNA"/>
</dbReference>
<dbReference type="Gene3D" id="1.25.40.10">
    <property type="entry name" value="Tetratricopeptide repeat domain"/>
    <property type="match status" value="3"/>
</dbReference>
<dbReference type="AlphaFoldDB" id="A0A482XRB8"/>
<evidence type="ECO:0000256" key="5">
    <source>
        <dbReference type="ARBA" id="ARBA00022776"/>
    </source>
</evidence>
<dbReference type="InterPro" id="IPR019734">
    <property type="entry name" value="TPR_rpt"/>
</dbReference>
<dbReference type="InterPro" id="IPR019440">
    <property type="entry name" value="MAU2"/>
</dbReference>